<comment type="caution">
    <text evidence="1">The sequence shown here is derived from an EMBL/GenBank/DDBJ whole genome shotgun (WGS) entry which is preliminary data.</text>
</comment>
<gene>
    <name evidence="1" type="ORF">OPT61_g5836</name>
</gene>
<organism evidence="1 2">
    <name type="scientific">Boeremia exigua</name>
    <dbReference type="NCBI Taxonomy" id="749465"/>
    <lineage>
        <taxon>Eukaryota</taxon>
        <taxon>Fungi</taxon>
        <taxon>Dikarya</taxon>
        <taxon>Ascomycota</taxon>
        <taxon>Pezizomycotina</taxon>
        <taxon>Dothideomycetes</taxon>
        <taxon>Pleosporomycetidae</taxon>
        <taxon>Pleosporales</taxon>
        <taxon>Pleosporineae</taxon>
        <taxon>Didymellaceae</taxon>
        <taxon>Boeremia</taxon>
    </lineage>
</organism>
<dbReference type="Proteomes" id="UP001153331">
    <property type="component" value="Unassembled WGS sequence"/>
</dbReference>
<name>A0ACC2I8V2_9PLEO</name>
<reference evidence="1" key="1">
    <citation type="submission" date="2022-11" db="EMBL/GenBank/DDBJ databases">
        <title>Genome Sequence of Boeremia exigua.</title>
        <authorList>
            <person name="Buettner E."/>
        </authorList>
    </citation>
    <scope>NUCLEOTIDE SEQUENCE</scope>
    <source>
        <strain evidence="1">CU02</strain>
    </source>
</reference>
<keyword evidence="2" id="KW-1185">Reference proteome</keyword>
<evidence type="ECO:0000313" key="1">
    <source>
        <dbReference type="EMBL" id="KAJ8111614.1"/>
    </source>
</evidence>
<dbReference type="EMBL" id="JAPHNI010000390">
    <property type="protein sequence ID" value="KAJ8111614.1"/>
    <property type="molecule type" value="Genomic_DNA"/>
</dbReference>
<protein>
    <submittedName>
        <fullName evidence="1">Uncharacterized protein</fullName>
    </submittedName>
</protein>
<evidence type="ECO:0000313" key="2">
    <source>
        <dbReference type="Proteomes" id="UP001153331"/>
    </source>
</evidence>
<sequence>MSLSPARAKDIRHVAYPGQPLESGQIRLIKILPGAWAEPVRCQLFNVQHESAQYQTLSYVWGSPKVPRMIVVDSRPYPTTINLESALRHIRERHPGGIVLWVDALCINQADTAERTSQVQLMGRIYSMCKKVIVFLGDRLDGVQMIDERPPTIADFAQLLDPENSLSEWQDKRDRCRDVDAFDVFQLLYELSNNVHLNKVSGLILKTPSTAFLQAENTPGERLRTCALFCEAQERQRTHLIECLRKMMHPPFTPWWNRIWVIQEVVVPPLIEAVYGAFSVPWEVFTLASRHLAKHSTQCCQEIYTRLPRDLRKVLDDFTQKVSGISELRTTQVKLGFPRIFHEPKVGSRSLLELLRRFRDRQASDSRDKVYALLSLVKTDEDSSVPSMLPDYSLSESRVFAQATLQCIYGSGSLSVFSTELGRKFRSDLPSWVPDWGAPGGYIYTVRGHAVELYNASPGGDLIEDLVRSTDLVRLRVRALTTLGFLGFSESRKVQSRGDTMWGDEASFCCATLANWWQHLSRETLKAESRRNVRNQFWKLVCGDVINKPQANNFVRRAGSRDELHFVTWSLRSFRSPFRDAPEDVHDALWSISANAYRIMLQFWPQPTASPFVRAAWCPESYLPQRKPKRYAVWEYGPHDSIEEQMVEQVMVKQLLHFLGPATAFNVSDLIDDAGHIREDGPWKKLYEHVASSLAELYSRDSIRFYTTADPISLIDNSIMTATLARCLIVIEGYVGLGPANTRIGDQICVLGGGKTPFVIRRRVDNQTRRDDQNEYELIGDCYIQDLMDGTPDSWNYWRDITLV</sequence>
<accession>A0ACC2I8V2</accession>
<proteinExistence type="predicted"/>